<dbReference type="EMBL" id="CAKXAJ010024700">
    <property type="protein sequence ID" value="CAH2229206.1"/>
    <property type="molecule type" value="Genomic_DNA"/>
</dbReference>
<dbReference type="Gene3D" id="3.80.10.10">
    <property type="entry name" value="Ribonuclease Inhibitor"/>
    <property type="match status" value="1"/>
</dbReference>
<reference evidence="1" key="1">
    <citation type="submission" date="2022-03" db="EMBL/GenBank/DDBJ databases">
        <authorList>
            <person name="Lindestad O."/>
        </authorList>
    </citation>
    <scope>NUCLEOTIDE SEQUENCE</scope>
</reference>
<dbReference type="AlphaFoldDB" id="A0A8S4R1G6"/>
<keyword evidence="2" id="KW-1185">Reference proteome</keyword>
<dbReference type="Proteomes" id="UP000838756">
    <property type="component" value="Unassembled WGS sequence"/>
</dbReference>
<gene>
    <name evidence="1" type="primary">jg1873</name>
    <name evidence="1" type="ORF">PAEG_LOCUS8691</name>
</gene>
<accession>A0A8S4R1G6</accession>
<sequence length="279" mass="32113">MTLNLKTRYIRYLYPTCRSYCNNKSIYERDEAGPQPRKVHGNLYPEWRRPWIQRDGEWSSKLSVFVEKSPSMHVLNAMQKIPDLTVQDVKEWWGQMKLIQEIENQRYLPERVAALGVNLGAVHFFTYRQCAVRVKGQTEWIEGDITSLNLPDSFRDGYYVESIDCTKFHHNGIRYEGLQNLLGLSFLKWLSLKNNRNVDVWCLDRIAGQNGNSLEFLNIEGCNLCPGGVHAIARMEALKILEVSDPGDNIQLQAALSILEQERPHLLINASTATEDNAE</sequence>
<comment type="caution">
    <text evidence="1">The sequence shown here is derived from an EMBL/GenBank/DDBJ whole genome shotgun (WGS) entry which is preliminary data.</text>
</comment>
<proteinExistence type="predicted"/>
<evidence type="ECO:0000313" key="2">
    <source>
        <dbReference type="Proteomes" id="UP000838756"/>
    </source>
</evidence>
<evidence type="ECO:0000313" key="1">
    <source>
        <dbReference type="EMBL" id="CAH2229206.1"/>
    </source>
</evidence>
<protein>
    <submittedName>
        <fullName evidence="1">Jg1873 protein</fullName>
    </submittedName>
</protein>
<organism evidence="1 2">
    <name type="scientific">Pararge aegeria aegeria</name>
    <dbReference type="NCBI Taxonomy" id="348720"/>
    <lineage>
        <taxon>Eukaryota</taxon>
        <taxon>Metazoa</taxon>
        <taxon>Ecdysozoa</taxon>
        <taxon>Arthropoda</taxon>
        <taxon>Hexapoda</taxon>
        <taxon>Insecta</taxon>
        <taxon>Pterygota</taxon>
        <taxon>Neoptera</taxon>
        <taxon>Endopterygota</taxon>
        <taxon>Lepidoptera</taxon>
        <taxon>Glossata</taxon>
        <taxon>Ditrysia</taxon>
        <taxon>Papilionoidea</taxon>
        <taxon>Nymphalidae</taxon>
        <taxon>Satyrinae</taxon>
        <taxon>Satyrini</taxon>
        <taxon>Parargina</taxon>
        <taxon>Pararge</taxon>
    </lineage>
</organism>
<dbReference type="OrthoDB" id="1708588at2759"/>
<dbReference type="InterPro" id="IPR032675">
    <property type="entry name" value="LRR_dom_sf"/>
</dbReference>
<dbReference type="SUPFAM" id="SSF52047">
    <property type="entry name" value="RNI-like"/>
    <property type="match status" value="1"/>
</dbReference>
<name>A0A8S4R1G6_9NEOP</name>